<reference evidence="3" key="1">
    <citation type="submission" date="2016-10" db="EMBL/GenBank/DDBJ databases">
        <authorList>
            <person name="Varghese N."/>
            <person name="Submissions S."/>
        </authorList>
    </citation>
    <scope>NUCLEOTIDE SEQUENCE [LARGE SCALE GENOMIC DNA]</scope>
    <source>
        <strain evidence="3">IBRC-M 10760</strain>
    </source>
</reference>
<dbReference type="AlphaFoldDB" id="A0A1G7GW60"/>
<dbReference type="Proteomes" id="UP000199076">
    <property type="component" value="Unassembled WGS sequence"/>
</dbReference>
<dbReference type="InterPro" id="IPR019198">
    <property type="entry name" value="Beta_propeller_containing"/>
</dbReference>
<proteinExistence type="predicted"/>
<sequence>MDRTRLLGASLAIVVLAVVVAGALALGGETTRPPADVVNDSDDQPTDNATIVQFEGEAAVAAYVQRGQRLAAVDAPFRVRRVRFTAQPTVVRGEPAVQREPPARTDAVGSSAASGGAGGESAPERVSNTNVQVAGLQEPDILKNDGRNVYYAPQRQRVEPWMEPRRPDHGDDETYVLAATPPEAPEEIGSIDASGRLLQVNDTLVVLEDDAVRGYDVSDPAAPRQVWAHPLEDEVVTAREIDGRLYLVTRSSVSVDDPCPVQPLGGDAAIACDDIYRPTRQVPVDATYSALALDAESGAVGDAISFVGTQDNTAVYMSNQSLYVTYTERSERGALRVDFLLERQSERLPAWAVDRLEEIESYNISATSKEREANRILQQYLATLDRSKRDRVASEISNDYRSFLADHQRDLLTTGIVRVDVDGTDLAVETVGTVPGRPLNQFSLSEHEGTLRITTTVPAAGSAQSANDLYTLDADSLDRLGAAKDMGLNEEVFAVRYVGDTAYVVTFRRVDPFHVVDVSDPHDPEEVGQLELPGFSSYLHPVDENHVLGIGEEDGQVKAVLFDVSNPSDPTIDDDHRFGAGWSAVSDTHHAFLLDRRHEVFFLPTGQGGTVVDYSDGDLSVKTTVDTDGAALRAMYVDDYMYVFGQDELIVVDERTWNRTRAVALDGS</sequence>
<keyword evidence="3" id="KW-1185">Reference proteome</keyword>
<dbReference type="InterPro" id="IPR014441">
    <property type="entry name" value="UCP006425_b-propeller"/>
</dbReference>
<organism evidence="2 3">
    <name type="scientific">Halorientalis regularis</name>
    <dbReference type="NCBI Taxonomy" id="660518"/>
    <lineage>
        <taxon>Archaea</taxon>
        <taxon>Methanobacteriati</taxon>
        <taxon>Methanobacteriota</taxon>
        <taxon>Stenosarchaea group</taxon>
        <taxon>Halobacteria</taxon>
        <taxon>Halobacteriales</taxon>
        <taxon>Haloarculaceae</taxon>
        <taxon>Halorientalis</taxon>
    </lineage>
</organism>
<dbReference type="RefSeq" id="WP_092688088.1">
    <property type="nucleotide sequence ID" value="NZ_FNBK01000002.1"/>
</dbReference>
<evidence type="ECO:0000256" key="1">
    <source>
        <dbReference type="SAM" id="MobiDB-lite"/>
    </source>
</evidence>
<feature type="region of interest" description="Disordered" evidence="1">
    <location>
        <begin position="92"/>
        <end position="126"/>
    </location>
</feature>
<dbReference type="STRING" id="660518.SAMN05216218_102211"/>
<evidence type="ECO:0000313" key="2">
    <source>
        <dbReference type="EMBL" id="SDE92396.1"/>
    </source>
</evidence>
<dbReference type="EMBL" id="FNBK01000002">
    <property type="protein sequence ID" value="SDE92396.1"/>
    <property type="molecule type" value="Genomic_DNA"/>
</dbReference>
<accession>A0A1G7GW60</accession>
<protein>
    <submittedName>
        <fullName evidence="2">Secreted protein containing C-terminal beta-propeller domain</fullName>
    </submittedName>
</protein>
<dbReference type="Pfam" id="PF09826">
    <property type="entry name" value="Beta_propel"/>
    <property type="match status" value="1"/>
</dbReference>
<gene>
    <name evidence="2" type="ORF">SAMN05216218_102211</name>
</gene>
<dbReference type="PIRSF" id="PIRSF006425">
    <property type="entry name" value="UCP006425_WD40"/>
    <property type="match status" value="1"/>
</dbReference>
<dbReference type="OrthoDB" id="28968at2157"/>
<evidence type="ECO:0000313" key="3">
    <source>
        <dbReference type="Proteomes" id="UP000199076"/>
    </source>
</evidence>
<name>A0A1G7GW60_9EURY</name>